<reference evidence="1" key="1">
    <citation type="submission" date="2016-05" db="EMBL/GenBank/DDBJ databases">
        <authorList>
            <person name="Lavstsen T."/>
            <person name="Jespersen J.S."/>
        </authorList>
    </citation>
    <scope>NUCLEOTIDE SEQUENCE</scope>
    <source>
        <tissue evidence="1">Brain</tissue>
    </source>
</reference>
<name>A0A1A8DHF9_NOTKA</name>
<gene>
    <name evidence="1" type="primary">Nfu_g_1_001666</name>
</gene>
<dbReference type="EMBL" id="HAEA01005295">
    <property type="protein sequence ID" value="SBQ33775.1"/>
    <property type="molecule type" value="Transcribed_RNA"/>
</dbReference>
<evidence type="ECO:0000313" key="1">
    <source>
        <dbReference type="EMBL" id="SBQ33775.1"/>
    </source>
</evidence>
<sequence>KSSSPTHLGVPRCSQSRMRRRMFLNSDFFCSV</sequence>
<dbReference type="AlphaFoldDB" id="A0A1A8DHF9"/>
<reference evidence="1" key="2">
    <citation type="submission" date="2016-06" db="EMBL/GenBank/DDBJ databases">
        <title>The genome of a short-lived fish provides insights into sex chromosome evolution and the genetic control of aging.</title>
        <authorList>
            <person name="Reichwald K."/>
            <person name="Felder M."/>
            <person name="Petzold A."/>
            <person name="Koch P."/>
            <person name="Groth M."/>
            <person name="Platzer M."/>
        </authorList>
    </citation>
    <scope>NUCLEOTIDE SEQUENCE</scope>
    <source>
        <tissue evidence="1">Brain</tissue>
    </source>
</reference>
<feature type="non-terminal residue" evidence="1">
    <location>
        <position position="1"/>
    </location>
</feature>
<protein>
    <submittedName>
        <fullName evidence="1">Uncharacterized protein</fullName>
    </submittedName>
</protein>
<proteinExistence type="predicted"/>
<organism evidence="1">
    <name type="scientific">Nothobranchius kadleci</name>
    <name type="common">African annual killifish</name>
    <dbReference type="NCBI Taxonomy" id="1051664"/>
    <lineage>
        <taxon>Eukaryota</taxon>
        <taxon>Metazoa</taxon>
        <taxon>Chordata</taxon>
        <taxon>Craniata</taxon>
        <taxon>Vertebrata</taxon>
        <taxon>Euteleostomi</taxon>
        <taxon>Actinopterygii</taxon>
        <taxon>Neopterygii</taxon>
        <taxon>Teleostei</taxon>
        <taxon>Neoteleostei</taxon>
        <taxon>Acanthomorphata</taxon>
        <taxon>Ovalentaria</taxon>
        <taxon>Atherinomorphae</taxon>
        <taxon>Cyprinodontiformes</taxon>
        <taxon>Nothobranchiidae</taxon>
        <taxon>Nothobranchius</taxon>
    </lineage>
</organism>
<accession>A0A1A8DHF9</accession>